<feature type="active site" evidence="15">
    <location>
        <position position="68"/>
    </location>
</feature>
<dbReference type="PANTHER" id="PTHR39188:SF3">
    <property type="entry name" value="STAGE IV SPORULATION PROTEIN FB"/>
    <property type="match status" value="1"/>
</dbReference>
<evidence type="ECO:0000256" key="3">
    <source>
        <dbReference type="ARBA" id="ARBA00022475"/>
    </source>
</evidence>
<dbReference type="PIRSF" id="PIRSF006404">
    <property type="entry name" value="UCP006404_Pept_M50_CBS"/>
    <property type="match status" value="1"/>
</dbReference>
<evidence type="ECO:0000256" key="12">
    <source>
        <dbReference type="ARBA" id="ARBA00023122"/>
    </source>
</evidence>
<evidence type="ECO:0000256" key="7">
    <source>
        <dbReference type="ARBA" id="ARBA00022737"/>
    </source>
</evidence>
<dbReference type="PANTHER" id="PTHR39188">
    <property type="entry name" value="MEMBRANE-ASSOCIATED ZINC METALLOPROTEASE M50B"/>
    <property type="match status" value="1"/>
</dbReference>
<dbReference type="GO" id="GO:0008237">
    <property type="term" value="F:metallopeptidase activity"/>
    <property type="evidence" value="ECO:0007669"/>
    <property type="project" value="UniProtKB-UniRule"/>
</dbReference>
<evidence type="ECO:0000256" key="16">
    <source>
        <dbReference type="PIRSR" id="PIRSR006404-2"/>
    </source>
</evidence>
<dbReference type="SUPFAM" id="SSF54631">
    <property type="entry name" value="CBS-domain pair"/>
    <property type="match status" value="1"/>
</dbReference>
<dbReference type="InterPro" id="IPR008915">
    <property type="entry name" value="Peptidase_M50"/>
</dbReference>
<feature type="binding site" evidence="16">
    <location>
        <position position="164"/>
    </location>
    <ligand>
        <name>Zn(2+)</name>
        <dbReference type="ChEBI" id="CHEBI:29105"/>
        <note>catalytic</note>
    </ligand>
</feature>
<feature type="transmembrane region" description="Helical" evidence="14">
    <location>
        <begin position="78"/>
        <end position="97"/>
    </location>
</feature>
<keyword evidence="5 14" id="KW-0812">Transmembrane</keyword>
<keyword evidence="12" id="KW-0129">CBS domain</keyword>
<keyword evidence="10 14" id="KW-1133">Transmembrane helix</keyword>
<keyword evidence="7" id="KW-0677">Repeat</keyword>
<dbReference type="CDD" id="cd06164">
    <property type="entry name" value="S2P-M50_SpoIVFB_CBS"/>
    <property type="match status" value="1"/>
</dbReference>
<evidence type="ECO:0000313" key="18">
    <source>
        <dbReference type="EMBL" id="XCH32590.1"/>
    </source>
</evidence>
<feature type="transmembrane region" description="Helical" evidence="14">
    <location>
        <begin position="212"/>
        <end position="233"/>
    </location>
</feature>
<keyword evidence="9 14" id="KW-0862">Zinc</keyword>
<feature type="binding site" evidence="16">
    <location>
        <position position="67"/>
    </location>
    <ligand>
        <name>Zn(2+)</name>
        <dbReference type="ChEBI" id="CHEBI:29105"/>
        <note>catalytic</note>
    </ligand>
</feature>
<evidence type="ECO:0000256" key="15">
    <source>
        <dbReference type="PIRSR" id="PIRSR006404-1"/>
    </source>
</evidence>
<dbReference type="EMBL" id="CP159307">
    <property type="protein sequence ID" value="XCH32590.1"/>
    <property type="molecule type" value="Genomic_DNA"/>
</dbReference>
<dbReference type="InterPro" id="IPR046342">
    <property type="entry name" value="CBS_dom_sf"/>
</dbReference>
<feature type="transmembrane region" description="Helical" evidence="14">
    <location>
        <begin position="20"/>
        <end position="37"/>
    </location>
</feature>
<keyword evidence="13 14" id="KW-0472">Membrane</keyword>
<dbReference type="InterPro" id="IPR016483">
    <property type="entry name" value="UCP006404_Pept_M50_CBS"/>
</dbReference>
<feature type="binding site" evidence="16">
    <location>
        <position position="71"/>
    </location>
    <ligand>
        <name>Zn(2+)</name>
        <dbReference type="ChEBI" id="CHEBI:29105"/>
        <note>catalytic</note>
    </ligand>
</feature>
<evidence type="ECO:0000256" key="14">
    <source>
        <dbReference type="PIRNR" id="PIRNR006404"/>
    </source>
</evidence>
<evidence type="ECO:0000256" key="11">
    <source>
        <dbReference type="ARBA" id="ARBA00023049"/>
    </source>
</evidence>
<evidence type="ECO:0000256" key="1">
    <source>
        <dbReference type="ARBA" id="ARBA00004651"/>
    </source>
</evidence>
<keyword evidence="4 14" id="KW-0645">Protease</keyword>
<gene>
    <name evidence="18" type="ORF">ABV300_05295</name>
</gene>
<accession>A0AAU8G7P5</accession>
<comment type="cofactor">
    <cofactor evidence="14 16">
        <name>Zn(2+)</name>
        <dbReference type="ChEBI" id="CHEBI:29105"/>
    </cofactor>
    <text evidence="14 16">Binds 1 zinc ion per subunit.</text>
</comment>
<dbReference type="RefSeq" id="WP_353713863.1">
    <property type="nucleotide sequence ID" value="NZ_CP159307.1"/>
</dbReference>
<dbReference type="GO" id="GO:0006508">
    <property type="term" value="P:proteolysis"/>
    <property type="evidence" value="ECO:0007669"/>
    <property type="project" value="UniProtKB-KW"/>
</dbReference>
<evidence type="ECO:0000259" key="17">
    <source>
        <dbReference type="Pfam" id="PF02163"/>
    </source>
</evidence>
<organism evidence="18">
    <name type="scientific">Dehalogenimonas sp. 4OHTPN</name>
    <dbReference type="NCBI Taxonomy" id="3166643"/>
    <lineage>
        <taxon>Bacteria</taxon>
        <taxon>Bacillati</taxon>
        <taxon>Chloroflexota</taxon>
        <taxon>Dehalococcoidia</taxon>
        <taxon>Dehalococcoidales</taxon>
        <taxon>Dehalococcoidaceae</taxon>
        <taxon>Dehalogenimonas</taxon>
    </lineage>
</organism>
<feature type="transmembrane region" description="Helical" evidence="14">
    <location>
        <begin position="184"/>
        <end position="206"/>
    </location>
</feature>
<keyword evidence="8 14" id="KW-0378">Hydrolase</keyword>
<evidence type="ECO:0000256" key="13">
    <source>
        <dbReference type="ARBA" id="ARBA00023136"/>
    </source>
</evidence>
<feature type="domain" description="Peptidase M50" evidence="17">
    <location>
        <begin position="57"/>
        <end position="129"/>
    </location>
</feature>
<keyword evidence="3 14" id="KW-1003">Cell membrane</keyword>
<dbReference type="GO" id="GO:0046872">
    <property type="term" value="F:metal ion binding"/>
    <property type="evidence" value="ECO:0007669"/>
    <property type="project" value="UniProtKB-UniRule"/>
</dbReference>
<evidence type="ECO:0000256" key="4">
    <source>
        <dbReference type="ARBA" id="ARBA00022670"/>
    </source>
</evidence>
<protein>
    <recommendedName>
        <fullName evidence="14">Zinc metalloprotease</fullName>
    </recommendedName>
</protein>
<feature type="transmembrane region" description="Helical" evidence="14">
    <location>
        <begin position="143"/>
        <end position="163"/>
    </location>
</feature>
<keyword evidence="11 14" id="KW-0482">Metalloprotease</keyword>
<evidence type="ECO:0000256" key="5">
    <source>
        <dbReference type="ARBA" id="ARBA00022692"/>
    </source>
</evidence>
<name>A0AAU8G7P5_9CHLR</name>
<evidence type="ECO:0000256" key="9">
    <source>
        <dbReference type="ARBA" id="ARBA00022833"/>
    </source>
</evidence>
<proteinExistence type="inferred from homology"/>
<comment type="subcellular location">
    <subcellularLocation>
        <location evidence="1 14">Cell membrane</location>
        <topology evidence="1 14">Multi-pass membrane protein</topology>
    </subcellularLocation>
</comment>
<dbReference type="Pfam" id="PF02163">
    <property type="entry name" value="Peptidase_M50"/>
    <property type="match status" value="2"/>
</dbReference>
<dbReference type="AlphaFoldDB" id="A0AAU8G7P5"/>
<reference evidence="18" key="1">
    <citation type="submission" date="2024-06" db="EMBL/GenBank/DDBJ databases">
        <title>A Novel Isolate, Dehalogenimonas sp. Strain 4OHTPN, Dechlorinates Aromatic 4 Hydroxy chlorothalonil by a Novel Reductive Dehalogenase.</title>
        <authorList>
            <person name="Liu G."/>
        </authorList>
    </citation>
    <scope>NUCLEOTIDE SEQUENCE</scope>
    <source>
        <strain evidence="18">4OHTPN</strain>
    </source>
</reference>
<evidence type="ECO:0000256" key="10">
    <source>
        <dbReference type="ARBA" id="ARBA00022989"/>
    </source>
</evidence>
<evidence type="ECO:0000256" key="8">
    <source>
        <dbReference type="ARBA" id="ARBA00022801"/>
    </source>
</evidence>
<dbReference type="GO" id="GO:0005886">
    <property type="term" value="C:plasma membrane"/>
    <property type="evidence" value="ECO:0007669"/>
    <property type="project" value="UniProtKB-SubCell"/>
</dbReference>
<comment type="similarity">
    <text evidence="2 14">Belongs to the peptidase M50B family.</text>
</comment>
<feature type="transmembrane region" description="Helical" evidence="14">
    <location>
        <begin position="109"/>
        <end position="131"/>
    </location>
</feature>
<keyword evidence="6 14" id="KW-0479">Metal-binding</keyword>
<evidence type="ECO:0000256" key="2">
    <source>
        <dbReference type="ARBA" id="ARBA00007931"/>
    </source>
</evidence>
<feature type="domain" description="Peptidase M50" evidence="17">
    <location>
        <begin position="138"/>
        <end position="192"/>
    </location>
</feature>
<evidence type="ECO:0000256" key="6">
    <source>
        <dbReference type="ARBA" id="ARBA00022723"/>
    </source>
</evidence>
<feature type="transmembrane region" description="Helical" evidence="14">
    <location>
        <begin position="49"/>
        <end position="66"/>
    </location>
</feature>
<sequence length="365" mass="39773">MDSAFKFGRFLDIDFRIHFSWFLIFILMAVFLARDVFPGAVRGESTLSYWLMGTGTAFLFFVSVLGHELGHTLAARSAGIPIGGITLFLFGGAAQMNREPASASAELKMALSGPGVSLLMAVLFWAAYQIFLGSLNTIAAMSLWLSQINLIVAGFNLLPGFPLDGGRVLRALWWRLTGDNLRATRVAVACGRITGLAIVAAGIFVLVQNQDWLAGVWLILIGVYLEYSARLSLRQYYLQQWMKGRKVSEVMETRCREIPPETKVSELLINPGAERCLLVNLGDRQGVVFTPTLSAHSGTAGLDRIALPVDGALQISPGDDLLVLAQQMNETGRDYAVVKQDGRTVGFVFLDALIDLVNSPRGGNT</sequence>